<comment type="caution">
    <text evidence="2">The sequence shown here is derived from an EMBL/GenBank/DDBJ whole genome shotgun (WGS) entry which is preliminary data.</text>
</comment>
<dbReference type="RefSeq" id="WP_183462987.1">
    <property type="nucleotide sequence ID" value="NZ_JACHWZ010000024.1"/>
</dbReference>
<proteinExistence type="predicted"/>
<evidence type="ECO:0000256" key="1">
    <source>
        <dbReference type="SAM" id="MobiDB-lite"/>
    </source>
</evidence>
<keyword evidence="3" id="KW-1185">Reference proteome</keyword>
<reference evidence="2 3" key="1">
    <citation type="submission" date="2020-08" db="EMBL/GenBank/DDBJ databases">
        <title>Genomic Encyclopedia of Type Strains, Phase III (KMG-III): the genomes of soil and plant-associated and newly described type strains.</title>
        <authorList>
            <person name="Whitman W."/>
        </authorList>
    </citation>
    <scope>NUCLEOTIDE SEQUENCE [LARGE SCALE GENOMIC DNA]</scope>
    <source>
        <strain evidence="2 3">CECT 8799</strain>
    </source>
</reference>
<protein>
    <submittedName>
        <fullName evidence="2">Uncharacterized protein YdeI (YjbR/CyaY-like superfamily)</fullName>
    </submittedName>
</protein>
<organism evidence="2 3">
    <name type="scientific">Microbulbifer rhizosphaerae</name>
    <dbReference type="NCBI Taxonomy" id="1562603"/>
    <lineage>
        <taxon>Bacteria</taxon>
        <taxon>Pseudomonadati</taxon>
        <taxon>Pseudomonadota</taxon>
        <taxon>Gammaproteobacteria</taxon>
        <taxon>Cellvibrionales</taxon>
        <taxon>Microbulbiferaceae</taxon>
        <taxon>Microbulbifer</taxon>
    </lineage>
</organism>
<accession>A0A7W4WF65</accession>
<dbReference type="Proteomes" id="UP000535937">
    <property type="component" value="Unassembled WGS sequence"/>
</dbReference>
<feature type="compositionally biased region" description="Basic and acidic residues" evidence="1">
    <location>
        <begin position="10"/>
        <end position="19"/>
    </location>
</feature>
<dbReference type="EMBL" id="JACHWZ010000024">
    <property type="protein sequence ID" value="MBB3063105.1"/>
    <property type="molecule type" value="Genomic_DNA"/>
</dbReference>
<gene>
    <name evidence="2" type="ORF">FHS09_003957</name>
</gene>
<dbReference type="AlphaFoldDB" id="A0A7W4WF65"/>
<evidence type="ECO:0000313" key="2">
    <source>
        <dbReference type="EMBL" id="MBB3063105.1"/>
    </source>
</evidence>
<sequence length="66" mass="7386">MQKPGMEQVRAARSDDRWEATYTPGSEMTVPGDFLTALEKHSGAKAFFKTQSGQNVYTLPIAPRRQ</sequence>
<evidence type="ECO:0000313" key="3">
    <source>
        <dbReference type="Proteomes" id="UP000535937"/>
    </source>
</evidence>
<feature type="region of interest" description="Disordered" evidence="1">
    <location>
        <begin position="1"/>
        <end position="31"/>
    </location>
</feature>
<name>A0A7W4WF65_9GAMM</name>